<keyword evidence="1" id="KW-0812">Transmembrane</keyword>
<evidence type="ECO:0000256" key="1">
    <source>
        <dbReference type="SAM" id="Phobius"/>
    </source>
</evidence>
<sequence length="720" mass="82624">MEAQGEILKKTGWQRAAAVLLGAGILLDLAVRGSGRFLIHVSEFYMTALGGAVFLLQIVSMLLSAWISGSPKETYYGFSFSELLLFKESPWNFRKYGREAAGFLAAAVFLLALNEAVSTANAMTALAAASFFLNFRRVRELLELAESPEACRALVESRCRRKGASGQRALPEAEKLLWGLKEAVHDGKDRESRKICESLGELRAGGYPEIRGQLGACFCEMAKTFGFQRTAENLQKLFGVPLGGKEDGAEFYLLTAERMAAEGEVPERTRFFQEILNDARRLEREKNFPGFQKCEKLAWTFLYTLHAAGKNSDESDGKVLALCVPVWVEFFLETEGQGESLWLEKFLNIFILENEDQQERDRNFRVFAEGFFTAQVSEEKSADFLSLLFEAFYDRVIREEGLSGAYRNGLRQTFSQRLFWEAAEEIRVRDLLERNPERILRAAGFRAAAAGSQGEELAYKPAWEKVRASSWDRSLHVEFLLMLYLVYFECAEPGSLFRKYLKLESLDRKDRKEILEKLKEKFVSPEGMLKKEILERCSQAGELLTGRREISPNAQKAVFRQILREQGEKVPEKPGSFAQLNEKLWEELERKEKEAWDLDCIPTGVKESWFSRVISRKEQEDLGEEAGRLAEAVREVFYREKRKAPDLKFFARVLERKTEELTEEEIHTQTEKERSRSGFYYIDGILTSQEQAEKLVRERYCRIAYKLRLEFETSPDGHKK</sequence>
<feature type="transmembrane region" description="Helical" evidence="1">
    <location>
        <begin position="12"/>
        <end position="31"/>
    </location>
</feature>
<reference evidence="2" key="2">
    <citation type="journal article" date="2021" name="PeerJ">
        <title>Extensive microbial diversity within the chicken gut microbiome revealed by metagenomics and culture.</title>
        <authorList>
            <person name="Gilroy R."/>
            <person name="Ravi A."/>
            <person name="Getino M."/>
            <person name="Pursley I."/>
            <person name="Horton D.L."/>
            <person name="Alikhan N.F."/>
            <person name="Baker D."/>
            <person name="Gharbi K."/>
            <person name="Hall N."/>
            <person name="Watson M."/>
            <person name="Adriaenssens E.M."/>
            <person name="Foster-Nyarko E."/>
            <person name="Jarju S."/>
            <person name="Secka A."/>
            <person name="Antonio M."/>
            <person name="Oren A."/>
            <person name="Chaudhuri R.R."/>
            <person name="La Ragione R."/>
            <person name="Hildebrand F."/>
            <person name="Pallen M.J."/>
        </authorList>
    </citation>
    <scope>NUCLEOTIDE SEQUENCE</scope>
    <source>
        <strain evidence="2">ChiSjej4B22-8148</strain>
    </source>
</reference>
<organism evidence="2 3">
    <name type="scientific">Candidatus Choladousia intestinavium</name>
    <dbReference type="NCBI Taxonomy" id="2840727"/>
    <lineage>
        <taxon>Bacteria</taxon>
        <taxon>Bacillati</taxon>
        <taxon>Bacillota</taxon>
        <taxon>Clostridia</taxon>
        <taxon>Lachnospirales</taxon>
        <taxon>Lachnospiraceae</taxon>
        <taxon>Lachnospiraceae incertae sedis</taxon>
        <taxon>Candidatus Choladousia</taxon>
    </lineage>
</organism>
<evidence type="ECO:0000313" key="2">
    <source>
        <dbReference type="EMBL" id="HIR13330.1"/>
    </source>
</evidence>
<evidence type="ECO:0000313" key="3">
    <source>
        <dbReference type="Proteomes" id="UP000886757"/>
    </source>
</evidence>
<accession>A0A9D1ABI6</accession>
<name>A0A9D1ABI6_9FIRM</name>
<gene>
    <name evidence="2" type="ORF">IAB31_05335</name>
</gene>
<protein>
    <submittedName>
        <fullName evidence="2">Uncharacterized protein</fullName>
    </submittedName>
</protein>
<feature type="transmembrane region" description="Helical" evidence="1">
    <location>
        <begin position="100"/>
        <end position="133"/>
    </location>
</feature>
<dbReference type="EMBL" id="DVGK01000061">
    <property type="protein sequence ID" value="HIR13330.1"/>
    <property type="molecule type" value="Genomic_DNA"/>
</dbReference>
<comment type="caution">
    <text evidence="2">The sequence shown here is derived from an EMBL/GenBank/DDBJ whole genome shotgun (WGS) entry which is preliminary data.</text>
</comment>
<dbReference type="Proteomes" id="UP000886757">
    <property type="component" value="Unassembled WGS sequence"/>
</dbReference>
<reference evidence="2" key="1">
    <citation type="submission" date="2020-10" db="EMBL/GenBank/DDBJ databases">
        <authorList>
            <person name="Gilroy R."/>
        </authorList>
    </citation>
    <scope>NUCLEOTIDE SEQUENCE</scope>
    <source>
        <strain evidence="2">ChiSjej4B22-8148</strain>
    </source>
</reference>
<keyword evidence="1" id="KW-0472">Membrane</keyword>
<dbReference type="AlphaFoldDB" id="A0A9D1ABI6"/>
<proteinExistence type="predicted"/>
<keyword evidence="1" id="KW-1133">Transmembrane helix</keyword>
<feature type="transmembrane region" description="Helical" evidence="1">
    <location>
        <begin position="43"/>
        <end position="67"/>
    </location>
</feature>